<dbReference type="GO" id="GO:0003700">
    <property type="term" value="F:DNA-binding transcription factor activity"/>
    <property type="evidence" value="ECO:0007669"/>
    <property type="project" value="InterPro"/>
</dbReference>
<dbReference type="SUPFAM" id="SSF53850">
    <property type="entry name" value="Periplasmic binding protein-like II"/>
    <property type="match status" value="1"/>
</dbReference>
<name>A0A1I6LU03_9BACT</name>
<evidence type="ECO:0000256" key="4">
    <source>
        <dbReference type="ARBA" id="ARBA00023163"/>
    </source>
</evidence>
<evidence type="ECO:0000256" key="1">
    <source>
        <dbReference type="ARBA" id="ARBA00009437"/>
    </source>
</evidence>
<dbReference type="Gene3D" id="3.40.190.10">
    <property type="entry name" value="Periplasmic binding protein-like II"/>
    <property type="match status" value="2"/>
</dbReference>
<dbReference type="GO" id="GO:0003677">
    <property type="term" value="F:DNA binding"/>
    <property type="evidence" value="ECO:0007669"/>
    <property type="project" value="UniProtKB-KW"/>
</dbReference>
<dbReference type="SUPFAM" id="SSF46785">
    <property type="entry name" value="Winged helix' DNA-binding domain"/>
    <property type="match status" value="1"/>
</dbReference>
<dbReference type="FunFam" id="1.10.10.10:FF:000001">
    <property type="entry name" value="LysR family transcriptional regulator"/>
    <property type="match status" value="1"/>
</dbReference>
<dbReference type="PANTHER" id="PTHR30346:SF17">
    <property type="entry name" value="LYSR FAMILY TRANSCRIPTIONAL REGULATOR"/>
    <property type="match status" value="1"/>
</dbReference>
<dbReference type="Proteomes" id="UP000199024">
    <property type="component" value="Unassembled WGS sequence"/>
</dbReference>
<dbReference type="Pfam" id="PF00126">
    <property type="entry name" value="HTH_1"/>
    <property type="match status" value="1"/>
</dbReference>
<evidence type="ECO:0000313" key="7">
    <source>
        <dbReference type="Proteomes" id="UP000199024"/>
    </source>
</evidence>
<dbReference type="CDD" id="cd08414">
    <property type="entry name" value="PBP2_LTTR_aromatics_like"/>
    <property type="match status" value="1"/>
</dbReference>
<keyword evidence="7" id="KW-1185">Reference proteome</keyword>
<dbReference type="EMBL" id="FOZL01000001">
    <property type="protein sequence ID" value="SFS06810.1"/>
    <property type="molecule type" value="Genomic_DNA"/>
</dbReference>
<keyword evidence="3" id="KW-0238">DNA-binding</keyword>
<dbReference type="Gene3D" id="1.10.10.10">
    <property type="entry name" value="Winged helix-like DNA-binding domain superfamily/Winged helix DNA-binding domain"/>
    <property type="match status" value="1"/>
</dbReference>
<evidence type="ECO:0000259" key="5">
    <source>
        <dbReference type="PROSITE" id="PS50931"/>
    </source>
</evidence>
<protein>
    <submittedName>
        <fullName evidence="6">Transcriptional regulator, LysR family</fullName>
    </submittedName>
</protein>
<dbReference type="Pfam" id="PF03466">
    <property type="entry name" value="LysR_substrate"/>
    <property type="match status" value="1"/>
</dbReference>
<comment type="similarity">
    <text evidence="1">Belongs to the LysR transcriptional regulatory family.</text>
</comment>
<dbReference type="PRINTS" id="PR00039">
    <property type="entry name" value="HTHLYSR"/>
</dbReference>
<reference evidence="6 7" key="1">
    <citation type="submission" date="2016-10" db="EMBL/GenBank/DDBJ databases">
        <authorList>
            <person name="de Groot N.N."/>
        </authorList>
    </citation>
    <scope>NUCLEOTIDE SEQUENCE [LARGE SCALE GENOMIC DNA]</scope>
    <source>
        <strain evidence="6 7">DSM 21001</strain>
    </source>
</reference>
<dbReference type="OrthoDB" id="108771at2"/>
<keyword evidence="2" id="KW-0805">Transcription regulation</keyword>
<dbReference type="PANTHER" id="PTHR30346">
    <property type="entry name" value="TRANSCRIPTIONAL DUAL REGULATOR HCAR-RELATED"/>
    <property type="match status" value="1"/>
</dbReference>
<dbReference type="InterPro" id="IPR036388">
    <property type="entry name" value="WH-like_DNA-bd_sf"/>
</dbReference>
<dbReference type="InterPro" id="IPR036390">
    <property type="entry name" value="WH_DNA-bd_sf"/>
</dbReference>
<feature type="domain" description="HTH lysR-type" evidence="5">
    <location>
        <begin position="1"/>
        <end position="58"/>
    </location>
</feature>
<proteinExistence type="inferred from homology"/>
<dbReference type="InterPro" id="IPR000847">
    <property type="entry name" value="LysR_HTH_N"/>
</dbReference>
<dbReference type="STRING" id="474950.SAMN05421771_1256"/>
<dbReference type="PROSITE" id="PS50931">
    <property type="entry name" value="HTH_LYSR"/>
    <property type="match status" value="1"/>
</dbReference>
<dbReference type="AlphaFoldDB" id="A0A1I6LU03"/>
<evidence type="ECO:0000256" key="3">
    <source>
        <dbReference type="ARBA" id="ARBA00023125"/>
    </source>
</evidence>
<gene>
    <name evidence="6" type="ORF">SAMN05421771_1256</name>
</gene>
<dbReference type="GO" id="GO:0032993">
    <property type="term" value="C:protein-DNA complex"/>
    <property type="evidence" value="ECO:0007669"/>
    <property type="project" value="TreeGrafter"/>
</dbReference>
<dbReference type="InterPro" id="IPR005119">
    <property type="entry name" value="LysR_subst-bd"/>
</dbReference>
<sequence length="296" mass="32618">MELRHLRYVVAIADNGSVSRAARSLRVAQSAISEQISDLEDEIGVALFDRTHRSIRLTLHGELFLLEARKTLAAAAAAVDIARRSQRGEVGQLRIGFFAGGIGTEFPEVIRAFRRAHPMVRLSLVEMPPAGQWKALIDGRIDIGLTRVLEPAYRNELCWESVREDHIVAILPQDHPLVPGPINLSDLAEEPFVLPSRETSPSVFDKVIELCREAGFTPRIASVSSVWSSVVLLVEAGVGIALLPLNLQKESTRDLAFCPLTAPNASIELVMAWPADRDSPLLQSLRELIRHHASNL</sequence>
<keyword evidence="4" id="KW-0804">Transcription</keyword>
<accession>A0A1I6LU03</accession>
<organism evidence="6 7">
    <name type="scientific">Granulicella pectinivorans</name>
    <dbReference type="NCBI Taxonomy" id="474950"/>
    <lineage>
        <taxon>Bacteria</taxon>
        <taxon>Pseudomonadati</taxon>
        <taxon>Acidobacteriota</taxon>
        <taxon>Terriglobia</taxon>
        <taxon>Terriglobales</taxon>
        <taxon>Acidobacteriaceae</taxon>
        <taxon>Granulicella</taxon>
    </lineage>
</organism>
<evidence type="ECO:0000256" key="2">
    <source>
        <dbReference type="ARBA" id="ARBA00023015"/>
    </source>
</evidence>
<evidence type="ECO:0000313" key="6">
    <source>
        <dbReference type="EMBL" id="SFS06810.1"/>
    </source>
</evidence>
<dbReference type="RefSeq" id="WP_089837609.1">
    <property type="nucleotide sequence ID" value="NZ_FOZL01000001.1"/>
</dbReference>